<dbReference type="EMBL" id="AEWX01000011">
    <property type="protein sequence ID" value="EGC20685.1"/>
    <property type="molecule type" value="Genomic_DNA"/>
</dbReference>
<protein>
    <submittedName>
        <fullName evidence="1">Uncharacterized protein</fullName>
    </submittedName>
</protein>
<accession>F0F579</accession>
<reference evidence="1 2" key="1">
    <citation type="submission" date="2011-01" db="EMBL/GenBank/DDBJ databases">
        <authorList>
            <person name="Muzny D."/>
            <person name="Qin X."/>
            <person name="Deng J."/>
            <person name="Jiang H."/>
            <person name="Liu Y."/>
            <person name="Qu J."/>
            <person name="Song X.-Z."/>
            <person name="Zhang L."/>
            <person name="Thornton R."/>
            <person name="Coyle M."/>
            <person name="Francisco L."/>
            <person name="Jackson L."/>
            <person name="Javaid M."/>
            <person name="Korchina V."/>
            <person name="Kovar C."/>
            <person name="Mata R."/>
            <person name="Mathew T."/>
            <person name="Ngo R."/>
            <person name="Nguyen L."/>
            <person name="Nguyen N."/>
            <person name="Okwuonu G."/>
            <person name="Ongeri F."/>
            <person name="Pham C."/>
            <person name="Simmons D."/>
            <person name="Wilczek-Boney K."/>
            <person name="Hale W."/>
            <person name="Jakkamsetti A."/>
            <person name="Pham P."/>
            <person name="Ruth R."/>
            <person name="San Lucas F."/>
            <person name="Warren J."/>
            <person name="Zhang J."/>
            <person name="Zhao Z."/>
            <person name="Zhou C."/>
            <person name="Zhu D."/>
            <person name="Lee S."/>
            <person name="Bess C."/>
            <person name="Blankenburg K."/>
            <person name="Forbes L."/>
            <person name="Fu Q."/>
            <person name="Gubbala S."/>
            <person name="Hirani K."/>
            <person name="Jayaseelan J.C."/>
            <person name="Lara F."/>
            <person name="Munidasa M."/>
            <person name="Palculict T."/>
            <person name="Patil S."/>
            <person name="Pu L.-L."/>
            <person name="Saada N."/>
            <person name="Tang L."/>
            <person name="Weissenberger G."/>
            <person name="Zhu Y."/>
            <person name="Hemphill L."/>
            <person name="Shang Y."/>
            <person name="Youmans B."/>
            <person name="Ayvaz T."/>
            <person name="Ross M."/>
            <person name="Santibanez J."/>
            <person name="Aqrawi P."/>
            <person name="Gross S."/>
            <person name="Joshi V."/>
            <person name="Fowler G."/>
            <person name="Nazareth L."/>
            <person name="Reid J."/>
            <person name="Worley K."/>
            <person name="Petrosino J."/>
            <person name="Highlander S."/>
            <person name="Gibbs R."/>
        </authorList>
    </citation>
    <scope>NUCLEOTIDE SEQUENCE [LARGE SCALE GENOMIC DNA]</scope>
    <source>
        <strain evidence="1 2">DSM 16608</strain>
    </source>
</reference>
<evidence type="ECO:0000313" key="1">
    <source>
        <dbReference type="EMBL" id="EGC20685.1"/>
    </source>
</evidence>
<evidence type="ECO:0000313" key="2">
    <source>
        <dbReference type="Proteomes" id="UP000005697"/>
    </source>
</evidence>
<name>F0F579_9BACT</name>
<dbReference type="Proteomes" id="UP000005697">
    <property type="component" value="Unassembled WGS sequence"/>
</dbReference>
<keyword evidence="2" id="KW-1185">Reference proteome</keyword>
<comment type="caution">
    <text evidence="1">The sequence shown here is derived from an EMBL/GenBank/DDBJ whole genome shotgun (WGS) entry which is preliminary data.</text>
</comment>
<gene>
    <name evidence="1" type="ORF">HMPREF9141_0745</name>
</gene>
<organism evidence="1 2">
    <name type="scientific">Prevotella multiformis DSM 16608</name>
    <dbReference type="NCBI Taxonomy" id="888743"/>
    <lineage>
        <taxon>Bacteria</taxon>
        <taxon>Pseudomonadati</taxon>
        <taxon>Bacteroidota</taxon>
        <taxon>Bacteroidia</taxon>
        <taxon>Bacteroidales</taxon>
        <taxon>Prevotellaceae</taxon>
        <taxon>Prevotella</taxon>
    </lineage>
</organism>
<dbReference type="AlphaFoldDB" id="F0F579"/>
<sequence length="45" mass="5553">MNRQTARFSTGNGFRQIFKNIFERFSRLDEKIPFLLVERTRRRYG</sequence>
<dbReference type="STRING" id="888743.HMPREF9141_0745"/>
<proteinExistence type="predicted"/>
<dbReference type="HOGENOM" id="CLU_3203552_0_0_10"/>